<reference evidence="2" key="1">
    <citation type="journal article" date="2019" name="Int. J. Syst. Evol. Microbiol.">
        <title>The Global Catalogue of Microorganisms (GCM) 10K type strain sequencing project: providing services to taxonomists for standard genome sequencing and annotation.</title>
        <authorList>
            <consortium name="The Broad Institute Genomics Platform"/>
            <consortium name="The Broad Institute Genome Sequencing Center for Infectious Disease"/>
            <person name="Wu L."/>
            <person name="Ma J."/>
        </authorList>
    </citation>
    <scope>NUCLEOTIDE SEQUENCE [LARGE SCALE GENOMIC DNA]</scope>
    <source>
        <strain evidence="2">JCM 32226</strain>
    </source>
</reference>
<gene>
    <name evidence="1" type="ORF">GCM10023095_30500</name>
</gene>
<dbReference type="InterPro" id="IPR045441">
    <property type="entry name" value="DUF6506"/>
</dbReference>
<protein>
    <submittedName>
        <fullName evidence="1">DUF6506 family protein</fullName>
    </submittedName>
</protein>
<dbReference type="RefSeq" id="WP_345014674.1">
    <property type="nucleotide sequence ID" value="NZ_BAABFC010000028.1"/>
</dbReference>
<accession>A0ABP8QIS6</accession>
<dbReference type="EMBL" id="BAABFC010000028">
    <property type="protein sequence ID" value="GAA4503752.1"/>
    <property type="molecule type" value="Genomic_DNA"/>
</dbReference>
<evidence type="ECO:0000313" key="1">
    <source>
        <dbReference type="EMBL" id="GAA4503752.1"/>
    </source>
</evidence>
<organism evidence="1 2">
    <name type="scientific">Pseudaeromonas paramecii</name>
    <dbReference type="NCBI Taxonomy" id="2138166"/>
    <lineage>
        <taxon>Bacteria</taxon>
        <taxon>Pseudomonadati</taxon>
        <taxon>Pseudomonadota</taxon>
        <taxon>Gammaproteobacteria</taxon>
        <taxon>Aeromonadales</taxon>
        <taxon>Aeromonadaceae</taxon>
        <taxon>Pseudaeromonas</taxon>
    </lineage>
</organism>
<sequence length="101" mass="10660">MSLKAAFIFVAPHANPAIDQAQVKTPEVEVTTFAVANYAQAEVLVPQLIHQGFVAIELCAGFGHDGVARVKRAAAGRIPVGAVRFDCHPGLEFQSGDSLFG</sequence>
<name>A0ABP8QIS6_9GAMM</name>
<evidence type="ECO:0000313" key="2">
    <source>
        <dbReference type="Proteomes" id="UP001501321"/>
    </source>
</evidence>
<proteinExistence type="predicted"/>
<dbReference type="Pfam" id="PF20116">
    <property type="entry name" value="DUF6506"/>
    <property type="match status" value="1"/>
</dbReference>
<comment type="caution">
    <text evidence="1">The sequence shown here is derived from an EMBL/GenBank/DDBJ whole genome shotgun (WGS) entry which is preliminary data.</text>
</comment>
<keyword evidence="2" id="KW-1185">Reference proteome</keyword>
<dbReference type="Proteomes" id="UP001501321">
    <property type="component" value="Unassembled WGS sequence"/>
</dbReference>